<dbReference type="Proteomes" id="UP001295684">
    <property type="component" value="Unassembled WGS sequence"/>
</dbReference>
<comment type="subcellular location">
    <subcellularLocation>
        <location evidence="1">Nucleus</location>
    </subcellularLocation>
</comment>
<keyword evidence="2" id="KW-0539">Nucleus</keyword>
<dbReference type="InterPro" id="IPR009053">
    <property type="entry name" value="Prefoldin"/>
</dbReference>
<dbReference type="Gene3D" id="1.10.287.370">
    <property type="match status" value="1"/>
</dbReference>
<evidence type="ECO:0000313" key="5">
    <source>
        <dbReference type="EMBL" id="CAI2376470.1"/>
    </source>
</evidence>
<evidence type="ECO:0000256" key="2">
    <source>
        <dbReference type="ARBA" id="ARBA00023242"/>
    </source>
</evidence>
<feature type="compositionally biased region" description="Basic and acidic residues" evidence="4">
    <location>
        <begin position="125"/>
        <end position="161"/>
    </location>
</feature>
<feature type="compositionally biased region" description="Basic and acidic residues" evidence="4">
    <location>
        <begin position="232"/>
        <end position="251"/>
    </location>
</feature>
<keyword evidence="6" id="KW-1185">Reference proteome</keyword>
<sequence>MDKSKLDIYSDIKSKTVNEATTALRDIDTKIDAYNKLSDDMDELRQRSYVETMVPINKVAFFKGHLKHQNEILVFLGNNYFVERTVDECKPIIQRRIDLLQSDRKEFAQVAEEESQKSSTANQLLKEEQKDDATNRWNDDGTLEIRESIEPSQVEETKEQQAEEVTEDLEEIDLTEEQLEAKREQEYKQMVQTNPELQRRKKALEEKMKQMGMFFSKEDPEGPVEQEEQEEDKIQEPISEKQPEEVTEPKKNALANDSVFGAIMERNIDEVPANTSSQVQDGDSQPKKMSKFKQRQLRNKR</sequence>
<name>A0AAD1XPC0_EUPCR</name>
<evidence type="ECO:0000256" key="3">
    <source>
        <dbReference type="ARBA" id="ARBA00038295"/>
    </source>
</evidence>
<dbReference type="AlphaFoldDB" id="A0AAD1XPC0"/>
<proteinExistence type="inferred from homology"/>
<dbReference type="PANTHER" id="PTHR15111:SF0">
    <property type="entry name" value="UNCONVENTIONAL PREFOLDIN RPB5 INTERACTOR 1"/>
    <property type="match status" value="1"/>
</dbReference>
<accession>A0AAD1XPC0</accession>
<dbReference type="PANTHER" id="PTHR15111">
    <property type="entry name" value="RNA POLYMERASE II SUBUNIT 5-MEDIATING PROTEIN NNX3"/>
    <property type="match status" value="1"/>
</dbReference>
<feature type="compositionally biased region" description="Acidic residues" evidence="4">
    <location>
        <begin position="221"/>
        <end position="231"/>
    </location>
</feature>
<gene>
    <name evidence="5" type="ORF">ECRASSUSDP1_LOCUS17840</name>
</gene>
<feature type="compositionally biased region" description="Basic residues" evidence="4">
    <location>
        <begin position="288"/>
        <end position="301"/>
    </location>
</feature>
<dbReference type="InterPro" id="IPR052255">
    <property type="entry name" value="RNA_pol_II_subunit5-mediator"/>
</dbReference>
<comment type="caution">
    <text evidence="5">The sequence shown here is derived from an EMBL/GenBank/DDBJ whole genome shotgun (WGS) entry which is preliminary data.</text>
</comment>
<organism evidence="5 6">
    <name type="scientific">Euplotes crassus</name>
    <dbReference type="NCBI Taxonomy" id="5936"/>
    <lineage>
        <taxon>Eukaryota</taxon>
        <taxon>Sar</taxon>
        <taxon>Alveolata</taxon>
        <taxon>Ciliophora</taxon>
        <taxon>Intramacronucleata</taxon>
        <taxon>Spirotrichea</taxon>
        <taxon>Hypotrichia</taxon>
        <taxon>Euplotida</taxon>
        <taxon>Euplotidae</taxon>
        <taxon>Moneuplotes</taxon>
    </lineage>
</organism>
<dbReference type="GO" id="GO:0019212">
    <property type="term" value="F:phosphatase inhibitor activity"/>
    <property type="evidence" value="ECO:0007669"/>
    <property type="project" value="TreeGrafter"/>
</dbReference>
<reference evidence="5" key="1">
    <citation type="submission" date="2023-07" db="EMBL/GenBank/DDBJ databases">
        <authorList>
            <consortium name="AG Swart"/>
            <person name="Singh M."/>
            <person name="Singh A."/>
            <person name="Seah K."/>
            <person name="Emmerich C."/>
        </authorList>
    </citation>
    <scope>NUCLEOTIDE SEQUENCE</scope>
    <source>
        <strain evidence="5">DP1</strain>
    </source>
</reference>
<dbReference type="EMBL" id="CAMPGE010018031">
    <property type="protein sequence ID" value="CAI2376470.1"/>
    <property type="molecule type" value="Genomic_DNA"/>
</dbReference>
<protein>
    <recommendedName>
        <fullName evidence="7">Prefoldin subunit</fullName>
    </recommendedName>
</protein>
<comment type="similarity">
    <text evidence="3">Belongs to the RNA polymerase II subunit 5-mediating protein family.</text>
</comment>
<evidence type="ECO:0008006" key="7">
    <source>
        <dbReference type="Google" id="ProtNLM"/>
    </source>
</evidence>
<evidence type="ECO:0000256" key="1">
    <source>
        <dbReference type="ARBA" id="ARBA00004123"/>
    </source>
</evidence>
<dbReference type="SUPFAM" id="SSF46579">
    <property type="entry name" value="Prefoldin"/>
    <property type="match status" value="1"/>
</dbReference>
<evidence type="ECO:0000256" key="4">
    <source>
        <dbReference type="SAM" id="MobiDB-lite"/>
    </source>
</evidence>
<dbReference type="NCBIfam" id="TIGR00293">
    <property type="entry name" value="prefoldin subunit alpha"/>
    <property type="match status" value="1"/>
</dbReference>
<dbReference type="GO" id="GO:0003714">
    <property type="term" value="F:transcription corepressor activity"/>
    <property type="evidence" value="ECO:0007669"/>
    <property type="project" value="TreeGrafter"/>
</dbReference>
<dbReference type="InterPro" id="IPR004127">
    <property type="entry name" value="Prefoldin_subunit_alpha"/>
</dbReference>
<evidence type="ECO:0000313" key="6">
    <source>
        <dbReference type="Proteomes" id="UP001295684"/>
    </source>
</evidence>
<dbReference type="Pfam" id="PF02996">
    <property type="entry name" value="Prefoldin"/>
    <property type="match status" value="1"/>
</dbReference>
<feature type="region of interest" description="Disordered" evidence="4">
    <location>
        <begin position="213"/>
        <end position="301"/>
    </location>
</feature>
<dbReference type="GO" id="GO:0000122">
    <property type="term" value="P:negative regulation of transcription by RNA polymerase II"/>
    <property type="evidence" value="ECO:0007669"/>
    <property type="project" value="TreeGrafter"/>
</dbReference>
<dbReference type="GO" id="GO:0005634">
    <property type="term" value="C:nucleus"/>
    <property type="evidence" value="ECO:0007669"/>
    <property type="project" value="UniProtKB-SubCell"/>
</dbReference>
<feature type="compositionally biased region" description="Polar residues" evidence="4">
    <location>
        <begin position="273"/>
        <end position="283"/>
    </location>
</feature>
<feature type="region of interest" description="Disordered" evidence="4">
    <location>
        <begin position="112"/>
        <end position="167"/>
    </location>
</feature>
<dbReference type="GO" id="GO:0003682">
    <property type="term" value="F:chromatin binding"/>
    <property type="evidence" value="ECO:0007669"/>
    <property type="project" value="TreeGrafter"/>
</dbReference>